<dbReference type="EMBL" id="VLLG01000005">
    <property type="protein sequence ID" value="TWI84077.1"/>
    <property type="molecule type" value="Genomic_DNA"/>
</dbReference>
<dbReference type="InterPro" id="IPR036390">
    <property type="entry name" value="WH_DNA-bd_sf"/>
</dbReference>
<feature type="domain" description="Cyclic nucleotide-binding" evidence="4">
    <location>
        <begin position="33"/>
        <end position="135"/>
    </location>
</feature>
<dbReference type="CDD" id="cd00038">
    <property type="entry name" value="CAP_ED"/>
    <property type="match status" value="1"/>
</dbReference>
<dbReference type="SUPFAM" id="SSF46785">
    <property type="entry name" value="Winged helix' DNA-binding domain"/>
    <property type="match status" value="1"/>
</dbReference>
<dbReference type="PANTHER" id="PTHR24567">
    <property type="entry name" value="CRP FAMILY TRANSCRIPTIONAL REGULATORY PROTEIN"/>
    <property type="match status" value="1"/>
</dbReference>
<feature type="domain" description="HTH crp-type" evidence="5">
    <location>
        <begin position="149"/>
        <end position="220"/>
    </location>
</feature>
<dbReference type="GO" id="GO:0005829">
    <property type="term" value="C:cytosol"/>
    <property type="evidence" value="ECO:0007669"/>
    <property type="project" value="TreeGrafter"/>
</dbReference>
<dbReference type="GO" id="GO:0003700">
    <property type="term" value="F:DNA-binding transcription factor activity"/>
    <property type="evidence" value="ECO:0007669"/>
    <property type="project" value="TreeGrafter"/>
</dbReference>
<evidence type="ECO:0000256" key="2">
    <source>
        <dbReference type="ARBA" id="ARBA00023125"/>
    </source>
</evidence>
<dbReference type="Gene3D" id="1.10.10.10">
    <property type="entry name" value="Winged helix-like DNA-binding domain superfamily/Winged helix DNA-binding domain"/>
    <property type="match status" value="1"/>
</dbReference>
<dbReference type="Pfam" id="PF13545">
    <property type="entry name" value="HTH_Crp_2"/>
    <property type="match status" value="1"/>
</dbReference>
<dbReference type="InterPro" id="IPR000595">
    <property type="entry name" value="cNMP-bd_dom"/>
</dbReference>
<dbReference type="RefSeq" id="WP_145717609.1">
    <property type="nucleotide sequence ID" value="NZ_BAAAFY010000002.1"/>
</dbReference>
<keyword evidence="2" id="KW-0238">DNA-binding</keyword>
<dbReference type="AlphaFoldDB" id="A0A562SS43"/>
<dbReference type="SUPFAM" id="SSF51206">
    <property type="entry name" value="cAMP-binding domain-like"/>
    <property type="match status" value="1"/>
</dbReference>
<evidence type="ECO:0000259" key="4">
    <source>
        <dbReference type="PROSITE" id="PS50042"/>
    </source>
</evidence>
<comment type="caution">
    <text evidence="6">The sequence shown here is derived from an EMBL/GenBank/DDBJ whole genome shotgun (WGS) entry which is preliminary data.</text>
</comment>
<dbReference type="InterPro" id="IPR012318">
    <property type="entry name" value="HTH_CRP"/>
</dbReference>
<dbReference type="SMART" id="SM00419">
    <property type="entry name" value="HTH_CRP"/>
    <property type="match status" value="1"/>
</dbReference>
<evidence type="ECO:0000313" key="6">
    <source>
        <dbReference type="EMBL" id="TWI84077.1"/>
    </source>
</evidence>
<proteinExistence type="predicted"/>
<dbReference type="InterPro" id="IPR036388">
    <property type="entry name" value="WH-like_DNA-bd_sf"/>
</dbReference>
<dbReference type="PANTHER" id="PTHR24567:SF26">
    <property type="entry name" value="REGULATORY PROTEIN YEIL"/>
    <property type="match status" value="1"/>
</dbReference>
<dbReference type="Gene3D" id="2.60.120.10">
    <property type="entry name" value="Jelly Rolls"/>
    <property type="match status" value="1"/>
</dbReference>
<dbReference type="PROSITE" id="PS51063">
    <property type="entry name" value="HTH_CRP_2"/>
    <property type="match status" value="1"/>
</dbReference>
<evidence type="ECO:0000256" key="1">
    <source>
        <dbReference type="ARBA" id="ARBA00023015"/>
    </source>
</evidence>
<dbReference type="PRINTS" id="PR00034">
    <property type="entry name" value="HTHCRP"/>
</dbReference>
<name>A0A562SS43_CHIJA</name>
<dbReference type="SMART" id="SM00100">
    <property type="entry name" value="cNMP"/>
    <property type="match status" value="1"/>
</dbReference>
<sequence>MKKNKQGCDLQTCMLCRLCLPAWRPAIGTHHQHFSLKKGELLFREGDEVKGIYFVYSGSFKVHKHWGKEKELIVRFAQQGDIVGHRGMGHEMIYPVSATALEPATVCYIDLPFFQTSLQVNHDFLYELMLFYAKELQESEMKMRNLAHMSVKGRIAYALLLLHRKFGTNGDGALHLQLSRQDLAAYAGTTYETVIRVMSELMQEGTITLRGKEITVKHMEKLQQLVQEDEL</sequence>
<dbReference type="Pfam" id="PF00027">
    <property type="entry name" value="cNMP_binding"/>
    <property type="match status" value="1"/>
</dbReference>
<organism evidence="6 7">
    <name type="scientific">Chitinophaga japonensis</name>
    <name type="common">Flexibacter japonensis</name>
    <dbReference type="NCBI Taxonomy" id="104662"/>
    <lineage>
        <taxon>Bacteria</taxon>
        <taxon>Pseudomonadati</taxon>
        <taxon>Bacteroidota</taxon>
        <taxon>Chitinophagia</taxon>
        <taxon>Chitinophagales</taxon>
        <taxon>Chitinophagaceae</taxon>
        <taxon>Chitinophaga</taxon>
    </lineage>
</organism>
<gene>
    <name evidence="6" type="ORF">LX66_4439</name>
</gene>
<dbReference type="Proteomes" id="UP000316778">
    <property type="component" value="Unassembled WGS sequence"/>
</dbReference>
<keyword evidence="1" id="KW-0805">Transcription regulation</keyword>
<dbReference type="InterPro" id="IPR018490">
    <property type="entry name" value="cNMP-bd_dom_sf"/>
</dbReference>
<dbReference type="PROSITE" id="PS50042">
    <property type="entry name" value="CNMP_BINDING_3"/>
    <property type="match status" value="1"/>
</dbReference>
<evidence type="ECO:0000256" key="3">
    <source>
        <dbReference type="ARBA" id="ARBA00023163"/>
    </source>
</evidence>
<dbReference type="InterPro" id="IPR050397">
    <property type="entry name" value="Env_Response_Regulators"/>
</dbReference>
<evidence type="ECO:0000259" key="5">
    <source>
        <dbReference type="PROSITE" id="PS51063"/>
    </source>
</evidence>
<evidence type="ECO:0000313" key="7">
    <source>
        <dbReference type="Proteomes" id="UP000316778"/>
    </source>
</evidence>
<dbReference type="GO" id="GO:0003677">
    <property type="term" value="F:DNA binding"/>
    <property type="evidence" value="ECO:0007669"/>
    <property type="project" value="UniProtKB-KW"/>
</dbReference>
<reference evidence="6 7" key="1">
    <citation type="journal article" date="2013" name="Stand. Genomic Sci.">
        <title>Genomic Encyclopedia of Type Strains, Phase I: The one thousand microbial genomes (KMG-I) project.</title>
        <authorList>
            <person name="Kyrpides N.C."/>
            <person name="Woyke T."/>
            <person name="Eisen J.A."/>
            <person name="Garrity G."/>
            <person name="Lilburn T.G."/>
            <person name="Beck B.J."/>
            <person name="Whitman W.B."/>
            <person name="Hugenholtz P."/>
            <person name="Klenk H.P."/>
        </authorList>
    </citation>
    <scope>NUCLEOTIDE SEQUENCE [LARGE SCALE GENOMIC DNA]</scope>
    <source>
        <strain evidence="6 7">DSM 13484</strain>
    </source>
</reference>
<keyword evidence="3" id="KW-0804">Transcription</keyword>
<accession>A0A562SS43</accession>
<dbReference type="OrthoDB" id="9127033at2"/>
<keyword evidence="7" id="KW-1185">Reference proteome</keyword>
<dbReference type="CDD" id="cd00092">
    <property type="entry name" value="HTH_CRP"/>
    <property type="match status" value="1"/>
</dbReference>
<dbReference type="InterPro" id="IPR014710">
    <property type="entry name" value="RmlC-like_jellyroll"/>
</dbReference>
<protein>
    <submittedName>
        <fullName evidence="6">CRP/FNR family transcriptional regulator</fullName>
    </submittedName>
</protein>